<dbReference type="InterPro" id="IPR051601">
    <property type="entry name" value="Serine_prot/Carboxylest_S33"/>
</dbReference>
<feature type="domain" description="Peptidase S33 tripeptidyl aminopeptidase-like C-terminal" evidence="3">
    <location>
        <begin position="325"/>
        <end position="411"/>
    </location>
</feature>
<dbReference type="SUPFAM" id="SSF53474">
    <property type="entry name" value="alpha/beta-Hydrolases"/>
    <property type="match status" value="1"/>
</dbReference>
<keyword evidence="2" id="KW-0378">Hydrolase</keyword>
<proteinExistence type="inferred from homology"/>
<dbReference type="PANTHER" id="PTHR43248">
    <property type="entry name" value="2-SUCCINYL-6-HYDROXY-2,4-CYCLOHEXADIENE-1-CARBOXYLATE SYNTHASE"/>
    <property type="match status" value="1"/>
</dbReference>
<keyword evidence="5" id="KW-1185">Reference proteome</keyword>
<organism evidence="4 5">
    <name type="scientific">Cladobotryum mycophilum</name>
    <dbReference type="NCBI Taxonomy" id="491253"/>
    <lineage>
        <taxon>Eukaryota</taxon>
        <taxon>Fungi</taxon>
        <taxon>Dikarya</taxon>
        <taxon>Ascomycota</taxon>
        <taxon>Pezizomycotina</taxon>
        <taxon>Sordariomycetes</taxon>
        <taxon>Hypocreomycetidae</taxon>
        <taxon>Hypocreales</taxon>
        <taxon>Hypocreaceae</taxon>
        <taxon>Cladobotryum</taxon>
    </lineage>
</organism>
<accession>A0ABR0SIK7</accession>
<evidence type="ECO:0000313" key="4">
    <source>
        <dbReference type="EMBL" id="KAK5991864.1"/>
    </source>
</evidence>
<comment type="similarity">
    <text evidence="1">Belongs to the peptidase S33 family.</text>
</comment>
<dbReference type="Pfam" id="PF08386">
    <property type="entry name" value="Abhydrolase_4"/>
    <property type="match status" value="1"/>
</dbReference>
<reference evidence="4 5" key="1">
    <citation type="submission" date="2024-01" db="EMBL/GenBank/DDBJ databases">
        <title>Complete genome of Cladobotryum mycophilum ATHUM6906.</title>
        <authorList>
            <person name="Christinaki A.C."/>
            <person name="Myridakis A.I."/>
            <person name="Kouvelis V.N."/>
        </authorList>
    </citation>
    <scope>NUCLEOTIDE SEQUENCE [LARGE SCALE GENOMIC DNA]</scope>
    <source>
        <strain evidence="4 5">ATHUM6906</strain>
    </source>
</reference>
<dbReference type="InterPro" id="IPR013595">
    <property type="entry name" value="Pept_S33_TAP-like_C"/>
</dbReference>
<evidence type="ECO:0000256" key="2">
    <source>
        <dbReference type="ARBA" id="ARBA00022801"/>
    </source>
</evidence>
<dbReference type="InterPro" id="IPR029058">
    <property type="entry name" value="AB_hydrolase_fold"/>
</dbReference>
<comment type="caution">
    <text evidence="4">The sequence shown here is derived from an EMBL/GenBank/DDBJ whole genome shotgun (WGS) entry which is preliminary data.</text>
</comment>
<sequence>MDQFESMNSGGKVFGIPLIRLRGKNATQNLIIKFGGPGNSGIDFTVDRGEVLNSIVGEGFHLVSFDPRGVGSSRPTASCYPDPETRRRLSNIRDKDVERDSPEVFAWTKNFVLACSNTMGEHGKYINTPQTAADMNSILDALGQDSMFEWYESPILYSDFIDTENVFAAFLDECIKAGDACALASLADSKDELQDKVLSFLQSLRQSPANVYINTTIHGILDYDALWLNAVFPILYTPILWPQFAMQLANLMRGNGSSIFLAYGLPDSLEANAESNQFVEFNDGLSGPQHWPQGRMEMLDKMRPYYTTSPFAYQLNRRYYARQQWLIPKTHSFKPRRSVKTARPLLILANTYDPVCPLVSAQSARDSFSHSRIVEVKAYGHCSIAMPSSCLAQHVRNFLYEGMMPSKDIQCEIDGSYF</sequence>
<evidence type="ECO:0000259" key="3">
    <source>
        <dbReference type="Pfam" id="PF08386"/>
    </source>
</evidence>
<evidence type="ECO:0000256" key="1">
    <source>
        <dbReference type="ARBA" id="ARBA00010088"/>
    </source>
</evidence>
<evidence type="ECO:0000313" key="5">
    <source>
        <dbReference type="Proteomes" id="UP001338125"/>
    </source>
</evidence>
<dbReference type="EMBL" id="JAVFKD010000012">
    <property type="protein sequence ID" value="KAK5991864.1"/>
    <property type="molecule type" value="Genomic_DNA"/>
</dbReference>
<name>A0ABR0SIK7_9HYPO</name>
<gene>
    <name evidence="4" type="ORF">PT974_05250</name>
</gene>
<dbReference type="Gene3D" id="3.40.50.1820">
    <property type="entry name" value="alpha/beta hydrolase"/>
    <property type="match status" value="2"/>
</dbReference>
<protein>
    <submittedName>
        <fullName evidence="4">Serine protease Hip1-like protein</fullName>
    </submittedName>
</protein>
<dbReference type="PANTHER" id="PTHR43248:SF25">
    <property type="entry name" value="AB HYDROLASE-1 DOMAIN-CONTAINING PROTEIN-RELATED"/>
    <property type="match status" value="1"/>
</dbReference>
<dbReference type="Proteomes" id="UP001338125">
    <property type="component" value="Unassembled WGS sequence"/>
</dbReference>